<dbReference type="OMA" id="TIWAIWF"/>
<protein>
    <recommendedName>
        <fullName evidence="3">RNase H type-1 domain-containing protein</fullName>
    </recommendedName>
</protein>
<dbReference type="Proteomes" id="UP000596661">
    <property type="component" value="Chromosome 1"/>
</dbReference>
<dbReference type="InterPro" id="IPR052929">
    <property type="entry name" value="RNase_H-like_EbsB-rel"/>
</dbReference>
<accession>A0A803NGR2</accession>
<evidence type="ECO:0000313" key="1">
    <source>
        <dbReference type="EnsemblPlants" id="cds.evm.model.01.1367"/>
    </source>
</evidence>
<name>A0A803NGR2_CANSA</name>
<sequence length="91" mass="10243">MWFIWSDRNNYIHGKKVKTPLQMWTQSVAYLDQFRTITSAATLEACTRTSPATVIKWKPPPENTFKLNADAALDSSRSKIGIGVIVRNSDG</sequence>
<reference evidence="1" key="2">
    <citation type="submission" date="2021-03" db="UniProtKB">
        <authorList>
            <consortium name="EnsemblPlants"/>
        </authorList>
    </citation>
    <scope>IDENTIFICATION</scope>
</reference>
<evidence type="ECO:0000313" key="2">
    <source>
        <dbReference type="Proteomes" id="UP000596661"/>
    </source>
</evidence>
<dbReference type="Gramene" id="evm.model.01.1367">
    <property type="protein sequence ID" value="cds.evm.model.01.1367"/>
    <property type="gene ID" value="evm.TU.01.1367"/>
</dbReference>
<dbReference type="AlphaFoldDB" id="A0A803NGR2"/>
<evidence type="ECO:0008006" key="3">
    <source>
        <dbReference type="Google" id="ProtNLM"/>
    </source>
</evidence>
<reference evidence="1" key="1">
    <citation type="submission" date="2018-11" db="EMBL/GenBank/DDBJ databases">
        <authorList>
            <person name="Grassa J C."/>
        </authorList>
    </citation>
    <scope>NUCLEOTIDE SEQUENCE [LARGE SCALE GENOMIC DNA]</scope>
</reference>
<dbReference type="EnsemblPlants" id="evm.model.01.1367">
    <property type="protein sequence ID" value="cds.evm.model.01.1367"/>
    <property type="gene ID" value="evm.TU.01.1367"/>
</dbReference>
<organism evidence="1 2">
    <name type="scientific">Cannabis sativa</name>
    <name type="common">Hemp</name>
    <name type="synonym">Marijuana</name>
    <dbReference type="NCBI Taxonomy" id="3483"/>
    <lineage>
        <taxon>Eukaryota</taxon>
        <taxon>Viridiplantae</taxon>
        <taxon>Streptophyta</taxon>
        <taxon>Embryophyta</taxon>
        <taxon>Tracheophyta</taxon>
        <taxon>Spermatophyta</taxon>
        <taxon>Magnoliopsida</taxon>
        <taxon>eudicotyledons</taxon>
        <taxon>Gunneridae</taxon>
        <taxon>Pentapetalae</taxon>
        <taxon>rosids</taxon>
        <taxon>fabids</taxon>
        <taxon>Rosales</taxon>
        <taxon>Cannabaceae</taxon>
        <taxon>Cannabis</taxon>
    </lineage>
</organism>
<keyword evidence="2" id="KW-1185">Reference proteome</keyword>
<dbReference type="PANTHER" id="PTHR47074:SF48">
    <property type="entry name" value="POLYNUCLEOTIDYL TRANSFERASE, RIBONUCLEASE H-LIKE SUPERFAMILY PROTEIN"/>
    <property type="match status" value="1"/>
</dbReference>
<dbReference type="EMBL" id="UZAU01000026">
    <property type="status" value="NOT_ANNOTATED_CDS"/>
    <property type="molecule type" value="Genomic_DNA"/>
</dbReference>
<proteinExistence type="predicted"/>
<dbReference type="PANTHER" id="PTHR47074">
    <property type="entry name" value="BNAC02G40300D PROTEIN"/>
    <property type="match status" value="1"/>
</dbReference>